<name>A0A6I0VDA5_BIFAD</name>
<reference evidence="2 3" key="1">
    <citation type="journal article" date="2019" name="Nat. Med.">
        <title>A library of human gut bacterial isolates paired with longitudinal multiomics data enables mechanistic microbiome research.</title>
        <authorList>
            <person name="Poyet M."/>
            <person name="Groussin M."/>
            <person name="Gibbons S.M."/>
            <person name="Avila-Pacheco J."/>
            <person name="Jiang X."/>
            <person name="Kearney S.M."/>
            <person name="Perrotta A.R."/>
            <person name="Berdy B."/>
            <person name="Zhao S."/>
            <person name="Lieberman T.D."/>
            <person name="Swanson P.K."/>
            <person name="Smith M."/>
            <person name="Roesemann S."/>
            <person name="Alexander J.E."/>
            <person name="Rich S.A."/>
            <person name="Livny J."/>
            <person name="Vlamakis H."/>
            <person name="Clish C."/>
            <person name="Bullock K."/>
            <person name="Deik A."/>
            <person name="Scott J."/>
            <person name="Pierce K.A."/>
            <person name="Xavier R.J."/>
            <person name="Alm E.J."/>
        </authorList>
    </citation>
    <scope>NUCLEOTIDE SEQUENCE [LARGE SCALE GENOMIC DNA]</scope>
    <source>
        <strain evidence="2 3">BIOML-A26</strain>
    </source>
</reference>
<dbReference type="PROSITE" id="PS00652">
    <property type="entry name" value="TNFR_NGFR_1"/>
    <property type="match status" value="1"/>
</dbReference>
<comment type="caution">
    <text evidence="2">The sequence shown here is derived from an EMBL/GenBank/DDBJ whole genome shotgun (WGS) entry which is preliminary data.</text>
</comment>
<evidence type="ECO:0000313" key="2">
    <source>
        <dbReference type="EMBL" id="KAB6030101.1"/>
    </source>
</evidence>
<organism evidence="2 3">
    <name type="scientific">Bifidobacterium adolescentis</name>
    <dbReference type="NCBI Taxonomy" id="1680"/>
    <lineage>
        <taxon>Bacteria</taxon>
        <taxon>Bacillati</taxon>
        <taxon>Actinomycetota</taxon>
        <taxon>Actinomycetes</taxon>
        <taxon>Bifidobacteriales</taxon>
        <taxon>Bifidobacteriaceae</taxon>
        <taxon>Bifidobacterium</taxon>
    </lineage>
</organism>
<dbReference type="InterPro" id="IPR001368">
    <property type="entry name" value="TNFR/NGFR_Cys_rich_reg"/>
</dbReference>
<dbReference type="EMBL" id="WDFR01000002">
    <property type="protein sequence ID" value="KAB6030101.1"/>
    <property type="molecule type" value="Genomic_DNA"/>
</dbReference>
<feature type="domain" description="TNFR-Cys" evidence="1">
    <location>
        <begin position="116"/>
        <end position="156"/>
    </location>
</feature>
<dbReference type="AlphaFoldDB" id="A0A6I0VDA5"/>
<accession>A0A6I0VDA5</accession>
<evidence type="ECO:0000313" key="3">
    <source>
        <dbReference type="Proteomes" id="UP000470926"/>
    </source>
</evidence>
<proteinExistence type="predicted"/>
<gene>
    <name evidence="2" type="ORF">GA542_04320</name>
</gene>
<protein>
    <recommendedName>
        <fullName evidence="1">TNFR-Cys domain-containing protein</fullName>
    </recommendedName>
</protein>
<dbReference type="Proteomes" id="UP000470926">
    <property type="component" value="Unassembled WGS sequence"/>
</dbReference>
<evidence type="ECO:0000259" key="1">
    <source>
        <dbReference type="PROSITE" id="PS00652"/>
    </source>
</evidence>
<sequence length="328" mass="37342">MDDSIKHSNDEEVCAVTYTWGQVKTFLKEHGRCATDANAEALLAECGCGNIEGGKDNLFCDAYDEIEQCLYTSLTTASLPDKPWYDRPNGVWVYNREKPADYHDDGEDEPWYGTYCHIGKHSSGNQCWCCNTCSQCGRHMCEACTIRCSTCGSIVCNNDANETKDGEWECVECDREHDPEKSRLLDALENYQGTIRSEKAENERRIIIGFIDSLPKFRTDEINRRLGDARNGIRRLAKERKNHGNGNVCVTPDGTISYEQLATLAERNGYATVQTFADRLVIMYDGTEKQRQALLDDWDDYVAVAQLEDDVEYDNRNRSTDFEVVYRS</sequence>